<dbReference type="EMBL" id="BK015876">
    <property type="protein sequence ID" value="DAD71138.1"/>
    <property type="molecule type" value="Genomic_DNA"/>
</dbReference>
<reference evidence="1" key="1">
    <citation type="journal article" date="2021" name="Proc. Natl. Acad. Sci. U.S.A.">
        <title>A Catalog of Tens of Thousands of Viruses from Human Metagenomes Reveals Hidden Associations with Chronic Diseases.</title>
        <authorList>
            <person name="Tisza M.J."/>
            <person name="Buck C.B."/>
        </authorList>
    </citation>
    <scope>NUCLEOTIDE SEQUENCE</scope>
    <source>
        <strain evidence="1">CtiuS14</strain>
    </source>
</reference>
<sequence>MAEGKLGVVKPEIPDTVTEETVYGWFSKTIKEKKKLTITDECLDLINKTIKEPEFDGFRFIDTLITYQTALVGDRVGLEDYINAVRFCSFLEVTNGNATEAYIKAFSYRDFVKDRVGATKNSDEYKQLASAATRYRKNPLVVNIMTQAEVPLWLMFQGYRYQAVNTLVTEMNEAKLSKDRINAADRLLFHLKPPENIKVELEVGLKQDNIVDQYETMLSNMVKEQKRLIESGSSLNTVTNVKANFIDAEVVANG</sequence>
<evidence type="ECO:0000313" key="1">
    <source>
        <dbReference type="EMBL" id="DAD71138.1"/>
    </source>
</evidence>
<organism evidence="1">
    <name type="scientific">Podoviridae sp. ctiuS14</name>
    <dbReference type="NCBI Taxonomy" id="2827620"/>
    <lineage>
        <taxon>Viruses</taxon>
        <taxon>Duplodnaviria</taxon>
        <taxon>Heunggongvirae</taxon>
        <taxon>Uroviricota</taxon>
        <taxon>Caudoviricetes</taxon>
    </lineage>
</organism>
<proteinExistence type="predicted"/>
<name>A0A8S5LML4_9CAUD</name>
<protein>
    <submittedName>
        <fullName evidence="1">Uncharacterized protein</fullName>
    </submittedName>
</protein>
<accession>A0A8S5LML4</accession>